<accession>A0A7J6IPD7</accession>
<feature type="region of interest" description="Disordered" evidence="3">
    <location>
        <begin position="195"/>
        <end position="229"/>
    </location>
</feature>
<evidence type="ECO:0000313" key="5">
    <source>
        <dbReference type="Proteomes" id="UP000011096"/>
    </source>
</evidence>
<dbReference type="PRINTS" id="PR00449">
    <property type="entry name" value="RASTRNSFRMNG"/>
</dbReference>
<sequence length="465" mass="51376">MSEDASIVLNPPQDEVEVTAASGMRILPKVEITKPASLDIPNEWGAAETMTRKDSLSSRVSETELMPQRSSAIHLVAPYIDQSPSDQCSKTESIDERALAGGHEDHRGWFWPFLGEYDEADEAETALESTCRGSEENVGRVLPIGLSHYLNSEKLDHTGGKPRGYVDKFLPPHQVSISNPELGVRDRASLIQERTGEFSRHGSDRSSLKTATFDDTTEVPVSSSSSHKNTAAECDQTVMVIDQDPGVTRPDIPVPLLPRIRALFVGGTCSGKTSLISRYIYGSETLANANDFTRVLTPHYKACSVQLDSGTTSFELVLWDSPGPINDRLLPDMVQNISEAIGCIVLCFAVDEPELVSDIDTVWAPRLRELFPQKPLILAGTKMDLRITDKVHGMNEPCSSREGFQIQERIGAVNYTDCSAKTGEGVEELMKEIIVQSLGYKQRMNSHGRMKNIWRRSMGWLSNKP</sequence>
<evidence type="ECO:0000256" key="2">
    <source>
        <dbReference type="ARBA" id="ARBA00023134"/>
    </source>
</evidence>
<evidence type="ECO:0000313" key="4">
    <source>
        <dbReference type="EMBL" id="KAF4478244.1"/>
    </source>
</evidence>
<gene>
    <name evidence="4" type="primary">Rho1</name>
    <name evidence="4" type="ORF">CGGC5_v013131</name>
</gene>
<feature type="compositionally biased region" description="Basic and acidic residues" evidence="3">
    <location>
        <begin position="195"/>
        <end position="207"/>
    </location>
</feature>
<reference evidence="4 5" key="2">
    <citation type="submission" date="2020-04" db="EMBL/GenBank/DDBJ databases">
        <title>Genome sequencing and assembly of multiple isolates from the Colletotrichum gloeosporioides species complex.</title>
        <authorList>
            <person name="Gan P."/>
            <person name="Shirasu K."/>
        </authorList>
    </citation>
    <scope>NUCLEOTIDE SEQUENCE [LARGE SCALE GENOMIC DNA]</scope>
    <source>
        <strain evidence="4 5">Nara gc5</strain>
    </source>
</reference>
<reference evidence="4 5" key="1">
    <citation type="submission" date="2012-08" db="EMBL/GenBank/DDBJ databases">
        <authorList>
            <person name="Gan P.H.P."/>
            <person name="Ikeda K."/>
            <person name="Irieda H."/>
            <person name="Narusaka M."/>
            <person name="O'Connell R.J."/>
            <person name="Narusaka Y."/>
            <person name="Takano Y."/>
            <person name="Kubo Y."/>
            <person name="Shirasu K."/>
        </authorList>
    </citation>
    <scope>NUCLEOTIDE SEQUENCE [LARGE SCALE GENOMIC DNA]</scope>
    <source>
        <strain evidence="4 5">Nara gc5</strain>
    </source>
</reference>
<name>A0A7J6IPD7_COLFN</name>
<dbReference type="InterPro" id="IPR001806">
    <property type="entry name" value="Small_GTPase"/>
</dbReference>
<protein>
    <submittedName>
        <fullName evidence="4">Ras-like GTP-binding protein Rho1</fullName>
    </submittedName>
</protein>
<dbReference type="Proteomes" id="UP000011096">
    <property type="component" value="Unassembled WGS sequence"/>
</dbReference>
<dbReference type="PANTHER" id="PTHR24072">
    <property type="entry name" value="RHO FAMILY GTPASE"/>
    <property type="match status" value="1"/>
</dbReference>
<dbReference type="OrthoDB" id="25896at2759"/>
<evidence type="ECO:0000256" key="1">
    <source>
        <dbReference type="ARBA" id="ARBA00022741"/>
    </source>
</evidence>
<dbReference type="SUPFAM" id="SSF52540">
    <property type="entry name" value="P-loop containing nucleoside triphosphate hydrolases"/>
    <property type="match status" value="1"/>
</dbReference>
<keyword evidence="5" id="KW-1185">Reference proteome</keyword>
<dbReference type="GO" id="GO:0005525">
    <property type="term" value="F:GTP binding"/>
    <property type="evidence" value="ECO:0007669"/>
    <property type="project" value="UniProtKB-KW"/>
</dbReference>
<dbReference type="GO" id="GO:0003924">
    <property type="term" value="F:GTPase activity"/>
    <property type="evidence" value="ECO:0007669"/>
    <property type="project" value="InterPro"/>
</dbReference>
<comment type="caution">
    <text evidence="4">The sequence shown here is derived from an EMBL/GenBank/DDBJ whole genome shotgun (WGS) entry which is preliminary data.</text>
</comment>
<dbReference type="Gene3D" id="3.40.50.300">
    <property type="entry name" value="P-loop containing nucleotide triphosphate hydrolases"/>
    <property type="match status" value="1"/>
</dbReference>
<dbReference type="GeneID" id="43611839"/>
<dbReference type="Pfam" id="PF00071">
    <property type="entry name" value="Ras"/>
    <property type="match status" value="1"/>
</dbReference>
<dbReference type="RefSeq" id="XP_066007784.1">
    <property type="nucleotide sequence ID" value="XM_066152871.1"/>
</dbReference>
<keyword evidence="2" id="KW-0342">GTP-binding</keyword>
<dbReference type="AlphaFoldDB" id="A0A7J6IPD7"/>
<proteinExistence type="predicted"/>
<dbReference type="SMART" id="SM00174">
    <property type="entry name" value="RHO"/>
    <property type="match status" value="1"/>
</dbReference>
<dbReference type="PROSITE" id="PS51420">
    <property type="entry name" value="RHO"/>
    <property type="match status" value="1"/>
</dbReference>
<organism evidence="4 5">
    <name type="scientific">Colletotrichum fructicola (strain Nara gc5)</name>
    <name type="common">Anthracnose fungus</name>
    <name type="synonym">Colletotrichum gloeosporioides (strain Nara gc5)</name>
    <dbReference type="NCBI Taxonomy" id="1213859"/>
    <lineage>
        <taxon>Eukaryota</taxon>
        <taxon>Fungi</taxon>
        <taxon>Dikarya</taxon>
        <taxon>Ascomycota</taxon>
        <taxon>Pezizomycotina</taxon>
        <taxon>Sordariomycetes</taxon>
        <taxon>Hypocreomycetidae</taxon>
        <taxon>Glomerellales</taxon>
        <taxon>Glomerellaceae</taxon>
        <taxon>Colletotrichum</taxon>
        <taxon>Colletotrichum gloeosporioides species complex</taxon>
    </lineage>
</organism>
<dbReference type="InParanoid" id="A0A7J6IPD7"/>
<dbReference type="InterPro" id="IPR027417">
    <property type="entry name" value="P-loop_NTPase"/>
</dbReference>
<dbReference type="GO" id="GO:0007264">
    <property type="term" value="P:small GTPase-mediated signal transduction"/>
    <property type="evidence" value="ECO:0007669"/>
    <property type="project" value="InterPro"/>
</dbReference>
<dbReference type="InterPro" id="IPR003578">
    <property type="entry name" value="Small_GTPase_Rho"/>
</dbReference>
<evidence type="ECO:0000256" key="3">
    <source>
        <dbReference type="SAM" id="MobiDB-lite"/>
    </source>
</evidence>
<dbReference type="EMBL" id="ANPB02000008">
    <property type="protein sequence ID" value="KAF4478244.1"/>
    <property type="molecule type" value="Genomic_DNA"/>
</dbReference>
<keyword evidence="1" id="KW-0547">Nucleotide-binding</keyword>
<feature type="compositionally biased region" description="Polar residues" evidence="3">
    <location>
        <begin position="208"/>
        <end position="229"/>
    </location>
</feature>